<gene>
    <name evidence="1" type="ORF">SC09_Contig17orf00521</name>
</gene>
<evidence type="ECO:0000313" key="2">
    <source>
        <dbReference type="Proteomes" id="UP000032247"/>
    </source>
</evidence>
<protein>
    <submittedName>
        <fullName evidence="1">Uncharacterized protein</fullName>
    </submittedName>
</protein>
<accession>A0A0D1KX46</accession>
<sequence>MELGLAVLLNQKAGLCPRLFLKEKIDSIIVNYYNKIVRTNIYL</sequence>
<organism evidence="1 2">
    <name type="scientific">Bacillus subtilis</name>
    <dbReference type="NCBI Taxonomy" id="1423"/>
    <lineage>
        <taxon>Bacteria</taxon>
        <taxon>Bacillati</taxon>
        <taxon>Bacillota</taxon>
        <taxon>Bacilli</taxon>
        <taxon>Bacillales</taxon>
        <taxon>Bacillaceae</taxon>
        <taxon>Bacillus</taxon>
    </lineage>
</organism>
<name>A0A0D1KX46_BACIU</name>
<dbReference type="Proteomes" id="UP000032247">
    <property type="component" value="Unassembled WGS sequence"/>
</dbReference>
<comment type="caution">
    <text evidence="1">The sequence shown here is derived from an EMBL/GenBank/DDBJ whole genome shotgun (WGS) entry which is preliminary data.</text>
</comment>
<dbReference type="AlphaFoldDB" id="A0A0D1KX46"/>
<dbReference type="EMBL" id="JXBC01000001">
    <property type="protein sequence ID" value="KIU13305.1"/>
    <property type="molecule type" value="Genomic_DNA"/>
</dbReference>
<evidence type="ECO:0000313" key="1">
    <source>
        <dbReference type="EMBL" id="KIU13305.1"/>
    </source>
</evidence>
<reference evidence="1 2" key="1">
    <citation type="submission" date="2014-12" db="EMBL/GenBank/DDBJ databases">
        <title>Comparative genome analysis of Bacillus coagulans HM-08, Clostridium butyricum HM-68, Bacillus subtilis HM-66 and Bacillus licheniformis BL-09.</title>
        <authorList>
            <person name="Zhang H."/>
        </authorList>
    </citation>
    <scope>NUCLEOTIDE SEQUENCE [LARGE SCALE GENOMIC DNA]</scope>
    <source>
        <strain evidence="1 2">HM-66</strain>
    </source>
</reference>
<proteinExistence type="predicted"/>